<keyword evidence="8" id="KW-0472">Membrane</keyword>
<dbReference type="PRINTS" id="PR00463">
    <property type="entry name" value="EP450I"/>
</dbReference>
<keyword evidence="8" id="KW-0812">Transmembrane</keyword>
<dbReference type="PRINTS" id="PR00385">
    <property type="entry name" value="P450"/>
</dbReference>
<dbReference type="InterPro" id="IPR017972">
    <property type="entry name" value="Cyt_P450_CS"/>
</dbReference>
<comment type="cofactor">
    <cofactor evidence="1 7">
        <name>heme</name>
        <dbReference type="ChEBI" id="CHEBI:30413"/>
    </cofactor>
</comment>
<dbReference type="Proteomes" id="UP001634393">
    <property type="component" value="Unassembled WGS sequence"/>
</dbReference>
<comment type="subcellular location">
    <subcellularLocation>
        <location evidence="2">Membrane</location>
        <topology evidence="2">Single-pass membrane protein</topology>
    </subcellularLocation>
</comment>
<dbReference type="GO" id="GO:0016491">
    <property type="term" value="F:oxidoreductase activity"/>
    <property type="evidence" value="ECO:0007669"/>
    <property type="project" value="UniProtKB-KW"/>
</dbReference>
<comment type="caution">
    <text evidence="9">The sequence shown here is derived from an EMBL/GenBank/DDBJ whole genome shotgun (WGS) entry which is preliminary data.</text>
</comment>
<keyword evidence="4 7" id="KW-0479">Metal-binding</keyword>
<dbReference type="InterPro" id="IPR001128">
    <property type="entry name" value="Cyt_P450"/>
</dbReference>
<reference evidence="9 10" key="1">
    <citation type="submission" date="2024-12" db="EMBL/GenBank/DDBJ databases">
        <title>The unique morphological basis and parallel evolutionary history of personate flowers in Penstemon.</title>
        <authorList>
            <person name="Depatie T.H."/>
            <person name="Wessinger C.A."/>
        </authorList>
    </citation>
    <scope>NUCLEOTIDE SEQUENCE [LARGE SCALE GENOMIC DNA]</scope>
    <source>
        <strain evidence="9">WTNN_2</strain>
        <tissue evidence="9">Leaf</tissue>
    </source>
</reference>
<evidence type="ECO:0008006" key="11">
    <source>
        <dbReference type="Google" id="ProtNLM"/>
    </source>
</evidence>
<evidence type="ECO:0000256" key="5">
    <source>
        <dbReference type="ARBA" id="ARBA00023002"/>
    </source>
</evidence>
<evidence type="ECO:0000256" key="4">
    <source>
        <dbReference type="ARBA" id="ARBA00022723"/>
    </source>
</evidence>
<dbReference type="SUPFAM" id="SSF48264">
    <property type="entry name" value="Cytochrome P450"/>
    <property type="match status" value="2"/>
</dbReference>
<keyword evidence="10" id="KW-1185">Reference proteome</keyword>
<dbReference type="InterPro" id="IPR036396">
    <property type="entry name" value="Cyt_P450_sf"/>
</dbReference>
<evidence type="ECO:0000313" key="9">
    <source>
        <dbReference type="EMBL" id="KAL3814898.1"/>
    </source>
</evidence>
<dbReference type="PANTHER" id="PTHR24296">
    <property type="entry name" value="CYTOCHROME P450"/>
    <property type="match status" value="1"/>
</dbReference>
<dbReference type="CDD" id="cd11064">
    <property type="entry name" value="CYP86A"/>
    <property type="match status" value="2"/>
</dbReference>
<evidence type="ECO:0000256" key="8">
    <source>
        <dbReference type="SAM" id="Phobius"/>
    </source>
</evidence>
<evidence type="ECO:0000256" key="7">
    <source>
        <dbReference type="PIRSR" id="PIRSR602401-1"/>
    </source>
</evidence>
<evidence type="ECO:0000256" key="6">
    <source>
        <dbReference type="ARBA" id="ARBA00023004"/>
    </source>
</evidence>
<dbReference type="AlphaFoldDB" id="A0ABD3RPU3"/>
<evidence type="ECO:0000256" key="2">
    <source>
        <dbReference type="ARBA" id="ARBA00004167"/>
    </source>
</evidence>
<feature type="transmembrane region" description="Helical" evidence="8">
    <location>
        <begin position="468"/>
        <end position="493"/>
    </location>
</feature>
<sequence>MDVYFAFLSIIATTLLLMFMLFSALMLRIFTGKSIRNPDYPPVMGTVFSQLFYFNRLYDYQIGMAKKHKTFRLLAPDQSEIYTTEPRNIEHILKRNFSKYSKGKYNQDVMKDLFGQGIFVVDGEKWIQQRKLASVEFSSGVLRDFSSSEFRKNSAKLVRTIFEFSKQNQVFDIQALLMRCTLDSIFKVGFGVDLNCLEGSNREGDEFIKAFDDSNELLYWRYVDPFWKLKRYLNIGAEAKLKKNIKITHNFVDKVIKTKKERMEMEKHFDILSRFLAEGKKYPETMSDIYLRDIILNFIIAGKDTTANTLSWFIYVLCRNPLIQEKIAQELGEVVNCPLNEANVSNFIQSVTDGALEQMHFLHATLTETLRLYPAVPVDGRCSETDDTLPDGYKLKKGDDVYYLAYAMGRMPYIWGEDADEFRPERWLKNGVFQPESPFKFVAFHGGPRICLGKDFAYRQMKIVSAALVHFFSSTSITFLFIFFSIFFVNLLVRKLHEKKKKYHPIGGTVLHQLKNFNRLHDYMTDLAEKYKTYRLIGLFRSEVYTSDPANVEYILKSNFENYGKGEYNYTILKDLLGDGIFTVDGDKWKEQRKVASHEFSRRALRDFSAGVFRNNAVKLANIVSESVITNEPIDIQDLFMKSTLDSISKVAFGVELDSLCGSNDESEKFSKAFDDASAMTAWRYVDVLWKIKKALNLGLEAKLKKNIEVGSLNNKEDMVSRFLQLNGSDPKYVRDIILNFVMAGKDTTATTLSWFIYMLCKHPLVQEKVAQEIEEATKGVEANSISEFASSVSEEALEKMHYLHATLTETLRLYPPVPVNPKICMSDDKMRDGFHVRKGDTVAYQPYAMGRMRFIWGDDAQKFRPERWLDKNGCFRPENPFKFTAFQAGPRICLGKEFAYGQMKIVTAVLCRSFIFRLSDDKRAVKYRTMINLHIDGGLSVRAFHRRH</sequence>
<name>A0ABD3RPU3_9LAMI</name>
<comment type="similarity">
    <text evidence="3">Belongs to the cytochrome P450 family.</text>
</comment>
<evidence type="ECO:0000256" key="3">
    <source>
        <dbReference type="ARBA" id="ARBA00010617"/>
    </source>
</evidence>
<feature type="transmembrane region" description="Helical" evidence="8">
    <location>
        <begin position="6"/>
        <end position="27"/>
    </location>
</feature>
<dbReference type="InterPro" id="IPR002401">
    <property type="entry name" value="Cyt_P450_E_grp-I"/>
</dbReference>
<evidence type="ECO:0000256" key="1">
    <source>
        <dbReference type="ARBA" id="ARBA00001971"/>
    </source>
</evidence>
<dbReference type="Gene3D" id="1.10.630.10">
    <property type="entry name" value="Cytochrome P450"/>
    <property type="match status" value="2"/>
</dbReference>
<dbReference type="EMBL" id="JBJXBP010000008">
    <property type="protein sequence ID" value="KAL3814898.1"/>
    <property type="molecule type" value="Genomic_DNA"/>
</dbReference>
<dbReference type="GO" id="GO:0046872">
    <property type="term" value="F:metal ion binding"/>
    <property type="evidence" value="ECO:0007669"/>
    <property type="project" value="UniProtKB-KW"/>
</dbReference>
<keyword evidence="8" id="KW-1133">Transmembrane helix</keyword>
<proteinExistence type="inferred from homology"/>
<organism evidence="9 10">
    <name type="scientific">Penstemon smallii</name>
    <dbReference type="NCBI Taxonomy" id="265156"/>
    <lineage>
        <taxon>Eukaryota</taxon>
        <taxon>Viridiplantae</taxon>
        <taxon>Streptophyta</taxon>
        <taxon>Embryophyta</taxon>
        <taxon>Tracheophyta</taxon>
        <taxon>Spermatophyta</taxon>
        <taxon>Magnoliopsida</taxon>
        <taxon>eudicotyledons</taxon>
        <taxon>Gunneridae</taxon>
        <taxon>Pentapetalae</taxon>
        <taxon>asterids</taxon>
        <taxon>lamiids</taxon>
        <taxon>Lamiales</taxon>
        <taxon>Plantaginaceae</taxon>
        <taxon>Cheloneae</taxon>
        <taxon>Penstemon</taxon>
    </lineage>
</organism>
<keyword evidence="5" id="KW-0560">Oxidoreductase</keyword>
<keyword evidence="7" id="KW-0349">Heme</keyword>
<gene>
    <name evidence="9" type="ORF">ACJIZ3_016166</name>
</gene>
<dbReference type="PROSITE" id="PS00086">
    <property type="entry name" value="CYTOCHROME_P450"/>
    <property type="match status" value="1"/>
</dbReference>
<evidence type="ECO:0000313" key="10">
    <source>
        <dbReference type="Proteomes" id="UP001634393"/>
    </source>
</evidence>
<keyword evidence="6 7" id="KW-0408">Iron</keyword>
<protein>
    <recommendedName>
        <fullName evidence="11">Cytochrome P450</fullName>
    </recommendedName>
</protein>
<accession>A0ABD3RPU3</accession>
<feature type="binding site" description="axial binding residue" evidence="7">
    <location>
        <position position="451"/>
    </location>
    <ligand>
        <name>heme</name>
        <dbReference type="ChEBI" id="CHEBI:30413"/>
    </ligand>
    <ligandPart>
        <name>Fe</name>
        <dbReference type="ChEBI" id="CHEBI:18248"/>
    </ligandPart>
</feature>
<dbReference type="Pfam" id="PF00067">
    <property type="entry name" value="p450"/>
    <property type="match status" value="2"/>
</dbReference>
<dbReference type="GO" id="GO:0006629">
    <property type="term" value="P:lipid metabolic process"/>
    <property type="evidence" value="ECO:0007669"/>
    <property type="project" value="UniProtKB-ARBA"/>
</dbReference>
<dbReference type="GO" id="GO:0016020">
    <property type="term" value="C:membrane"/>
    <property type="evidence" value="ECO:0007669"/>
    <property type="project" value="UniProtKB-SubCell"/>
</dbReference>